<gene>
    <name evidence="2" type="primary">PLEST006944</name>
    <name evidence="2" type="ORF">PLESTB_001393900</name>
</gene>
<accession>A0A9W6F7J9</accession>
<feature type="transmembrane region" description="Helical" evidence="1">
    <location>
        <begin position="56"/>
        <end position="77"/>
    </location>
</feature>
<evidence type="ECO:0000313" key="3">
    <source>
        <dbReference type="Proteomes" id="UP001165080"/>
    </source>
</evidence>
<keyword evidence="1" id="KW-0472">Membrane</keyword>
<dbReference type="AlphaFoldDB" id="A0A9W6F7J9"/>
<proteinExistence type="predicted"/>
<dbReference type="EMBL" id="BRXU01000024">
    <property type="protein sequence ID" value="GLC58725.1"/>
    <property type="molecule type" value="Genomic_DNA"/>
</dbReference>
<evidence type="ECO:0000313" key="2">
    <source>
        <dbReference type="EMBL" id="GLC58725.1"/>
    </source>
</evidence>
<organism evidence="2 3">
    <name type="scientific">Pleodorina starrii</name>
    <dbReference type="NCBI Taxonomy" id="330485"/>
    <lineage>
        <taxon>Eukaryota</taxon>
        <taxon>Viridiplantae</taxon>
        <taxon>Chlorophyta</taxon>
        <taxon>core chlorophytes</taxon>
        <taxon>Chlorophyceae</taxon>
        <taxon>CS clade</taxon>
        <taxon>Chlamydomonadales</taxon>
        <taxon>Volvocaceae</taxon>
        <taxon>Pleodorina</taxon>
    </lineage>
</organism>
<reference evidence="2 3" key="1">
    <citation type="journal article" date="2023" name="Commun. Biol.">
        <title>Reorganization of the ancestral sex-determining regions during the evolution of trioecy in Pleodorina starrii.</title>
        <authorList>
            <person name="Takahashi K."/>
            <person name="Suzuki S."/>
            <person name="Kawai-Toyooka H."/>
            <person name="Yamamoto K."/>
            <person name="Hamaji T."/>
            <person name="Ootsuki R."/>
            <person name="Yamaguchi H."/>
            <person name="Kawachi M."/>
            <person name="Higashiyama T."/>
            <person name="Nozaki H."/>
        </authorList>
    </citation>
    <scope>NUCLEOTIDE SEQUENCE [LARGE SCALE GENOMIC DNA]</scope>
    <source>
        <strain evidence="2 3">NIES-4479</strain>
    </source>
</reference>
<keyword evidence="3" id="KW-1185">Reference proteome</keyword>
<evidence type="ECO:0000256" key="1">
    <source>
        <dbReference type="SAM" id="Phobius"/>
    </source>
</evidence>
<comment type="caution">
    <text evidence="2">The sequence shown here is derived from an EMBL/GenBank/DDBJ whole genome shotgun (WGS) entry which is preliminary data.</text>
</comment>
<keyword evidence="1" id="KW-0812">Transmembrane</keyword>
<name>A0A9W6F7J9_9CHLO</name>
<keyword evidence="1" id="KW-1133">Transmembrane helix</keyword>
<protein>
    <submittedName>
        <fullName evidence="2">Uncharacterized protein</fullName>
    </submittedName>
</protein>
<dbReference type="Proteomes" id="UP001165080">
    <property type="component" value="Unassembled WGS sequence"/>
</dbReference>
<sequence>MRMYDTRGNCELLRVRVGFDAARGERRRVDVFGGESWFLATIGAEVDARSESARTAAAAAAAGVIGVGPVSIVYFVFCGGRLSVLWRLVLVLVAPLRHPGVNRCAWGLVLMG</sequence>